<gene>
    <name evidence="3" type="ORF">EMK97_08310</name>
</gene>
<evidence type="ECO:0000313" key="4">
    <source>
        <dbReference type="Proteomes" id="UP000290244"/>
    </source>
</evidence>
<accession>A0A4P6P847</accession>
<proteinExistence type="predicted"/>
<dbReference type="KEGG" id="lsd:EMK97_08310"/>
<reference evidence="3 4" key="1">
    <citation type="submission" date="2018-12" db="EMBL/GenBank/DDBJ databases">
        <title>Complete genome of Litorilituus sediminis.</title>
        <authorList>
            <person name="Liu A."/>
            <person name="Rong J."/>
        </authorList>
    </citation>
    <scope>NUCLEOTIDE SEQUENCE [LARGE SCALE GENOMIC DNA]</scope>
    <source>
        <strain evidence="3 4">JCM 17549</strain>
    </source>
</reference>
<evidence type="ECO:0000259" key="2">
    <source>
        <dbReference type="Pfam" id="PF15631"/>
    </source>
</evidence>
<feature type="chain" id="PRO_5020803418" description="NTF2 fold domain-containing protein" evidence="1">
    <location>
        <begin position="20"/>
        <end position="96"/>
    </location>
</feature>
<protein>
    <recommendedName>
        <fullName evidence="2">NTF2 fold domain-containing protein</fullName>
    </recommendedName>
</protein>
<dbReference type="RefSeq" id="WP_130601156.1">
    <property type="nucleotide sequence ID" value="NZ_CP034759.1"/>
</dbReference>
<dbReference type="Proteomes" id="UP000290244">
    <property type="component" value="Chromosome"/>
</dbReference>
<name>A0A4P6P847_9GAMM</name>
<evidence type="ECO:0000256" key="1">
    <source>
        <dbReference type="SAM" id="SignalP"/>
    </source>
</evidence>
<sequence>MKFILISILALFISIKATASDISKSKRNKIIYIAETVIKDNYPNSYKKRMEHQYKITDKGSSWRVSWEIRAGVAEGAPVIFISKEDFSVIRHMHYQ</sequence>
<dbReference type="InterPro" id="IPR028921">
    <property type="entry name" value="NTF2_fold_dom"/>
</dbReference>
<dbReference type="EMBL" id="CP034759">
    <property type="protein sequence ID" value="QBG35712.1"/>
    <property type="molecule type" value="Genomic_DNA"/>
</dbReference>
<feature type="domain" description="NTF2 fold" evidence="2">
    <location>
        <begin position="31"/>
        <end position="96"/>
    </location>
</feature>
<evidence type="ECO:0000313" key="3">
    <source>
        <dbReference type="EMBL" id="QBG35712.1"/>
    </source>
</evidence>
<dbReference type="AlphaFoldDB" id="A0A4P6P847"/>
<feature type="signal peptide" evidence="1">
    <location>
        <begin position="1"/>
        <end position="19"/>
    </location>
</feature>
<keyword evidence="1" id="KW-0732">Signal</keyword>
<dbReference type="Pfam" id="PF15631">
    <property type="entry name" value="Imm-NTF2-2"/>
    <property type="match status" value="1"/>
</dbReference>
<keyword evidence="4" id="KW-1185">Reference proteome</keyword>
<organism evidence="3 4">
    <name type="scientific">Litorilituus sediminis</name>
    <dbReference type="NCBI Taxonomy" id="718192"/>
    <lineage>
        <taxon>Bacteria</taxon>
        <taxon>Pseudomonadati</taxon>
        <taxon>Pseudomonadota</taxon>
        <taxon>Gammaproteobacteria</taxon>
        <taxon>Alteromonadales</taxon>
        <taxon>Colwelliaceae</taxon>
        <taxon>Litorilituus</taxon>
    </lineage>
</organism>